<gene>
    <name evidence="1" type="ORF">EZ242_15950</name>
</gene>
<evidence type="ECO:0000313" key="2">
    <source>
        <dbReference type="Proteomes" id="UP000297564"/>
    </source>
</evidence>
<dbReference type="AlphaFoldDB" id="A0A4Z0BHK5"/>
<name>A0A4Z0BHK5_9BURK</name>
<organism evidence="1 2">
    <name type="scientific">Ramlibacter rhizophilus</name>
    <dbReference type="NCBI Taxonomy" id="1781167"/>
    <lineage>
        <taxon>Bacteria</taxon>
        <taxon>Pseudomonadati</taxon>
        <taxon>Pseudomonadota</taxon>
        <taxon>Betaproteobacteria</taxon>
        <taxon>Burkholderiales</taxon>
        <taxon>Comamonadaceae</taxon>
        <taxon>Ramlibacter</taxon>
    </lineage>
</organism>
<dbReference type="RefSeq" id="WP_135286177.1">
    <property type="nucleotide sequence ID" value="NZ_SMLL01000006.1"/>
</dbReference>
<sequence length="180" mass="19466">MSASTFTSEPETSAAPELDESLDAMLQDLGEMGDTFRANSAARFQAMLPRMITRVLGEGDAARQALADGGFVMNEATVVLRLNPDTDQVEIFCDVGVPDPHGLERAYRAALELNLCRTYPGVVFGVHPESGRMVATTAISSVIALDDQVCINALEMLTLHVRQLRASRTLPLLDEEPAFA</sequence>
<reference evidence="1 2" key="1">
    <citation type="submission" date="2019-03" db="EMBL/GenBank/DDBJ databases">
        <title>Ramlibacter rhizophilus CCTCC AB2015357, whole genome shotgun sequence.</title>
        <authorList>
            <person name="Zhang X."/>
            <person name="Feng G."/>
            <person name="Zhu H."/>
        </authorList>
    </citation>
    <scope>NUCLEOTIDE SEQUENCE [LARGE SCALE GENOMIC DNA]</scope>
    <source>
        <strain evidence="1 2">CCTCC AB2015357</strain>
    </source>
</reference>
<dbReference type="EMBL" id="SMLL01000006">
    <property type="protein sequence ID" value="TFY97943.1"/>
    <property type="molecule type" value="Genomic_DNA"/>
</dbReference>
<dbReference type="CDD" id="cd16364">
    <property type="entry name" value="T3SC_I-like"/>
    <property type="match status" value="1"/>
</dbReference>
<evidence type="ECO:0000313" key="1">
    <source>
        <dbReference type="EMBL" id="TFY97943.1"/>
    </source>
</evidence>
<accession>A0A4Z0BHK5</accession>
<comment type="caution">
    <text evidence="1">The sequence shown here is derived from an EMBL/GenBank/DDBJ whole genome shotgun (WGS) entry which is preliminary data.</text>
</comment>
<proteinExistence type="predicted"/>
<dbReference type="Proteomes" id="UP000297564">
    <property type="component" value="Unassembled WGS sequence"/>
</dbReference>
<evidence type="ECO:0008006" key="3">
    <source>
        <dbReference type="Google" id="ProtNLM"/>
    </source>
</evidence>
<protein>
    <recommendedName>
        <fullName evidence="3">Type III secretion system chaperone</fullName>
    </recommendedName>
</protein>
<dbReference type="Gene3D" id="3.30.1460.10">
    <property type="match status" value="1"/>
</dbReference>
<keyword evidence="2" id="KW-1185">Reference proteome</keyword>